<dbReference type="EMBL" id="MLAK01001049">
    <property type="protein sequence ID" value="OHS98578.1"/>
    <property type="molecule type" value="Genomic_DNA"/>
</dbReference>
<dbReference type="AlphaFoldDB" id="A0A1J4JHF0"/>
<dbReference type="Proteomes" id="UP000179807">
    <property type="component" value="Unassembled WGS sequence"/>
</dbReference>
<evidence type="ECO:0000259" key="1">
    <source>
        <dbReference type="PROSITE" id="PS50275"/>
    </source>
</evidence>
<dbReference type="VEuPathDB" id="TrichDB:TRFO_08875"/>
<feature type="domain" description="SAC" evidence="1">
    <location>
        <begin position="145"/>
        <end position="413"/>
    </location>
</feature>
<comment type="caution">
    <text evidence="2">The sequence shown here is derived from an EMBL/GenBank/DDBJ whole genome shotgun (WGS) entry which is preliminary data.</text>
</comment>
<dbReference type="GeneID" id="94829252"/>
<dbReference type="Pfam" id="PF02383">
    <property type="entry name" value="Syja_N"/>
    <property type="match status" value="1"/>
</dbReference>
<protein>
    <recommendedName>
        <fullName evidence="1">SAC domain-containing protein</fullName>
    </recommendedName>
</protein>
<keyword evidence="3" id="KW-1185">Reference proteome</keyword>
<dbReference type="GO" id="GO:0016791">
    <property type="term" value="F:phosphatase activity"/>
    <property type="evidence" value="ECO:0007669"/>
    <property type="project" value="InterPro"/>
</dbReference>
<evidence type="ECO:0000313" key="2">
    <source>
        <dbReference type="EMBL" id="OHS98578.1"/>
    </source>
</evidence>
<name>A0A1J4JHF0_9EUKA</name>
<proteinExistence type="predicted"/>
<dbReference type="OrthoDB" id="405996at2759"/>
<reference evidence="2" key="1">
    <citation type="submission" date="2016-10" db="EMBL/GenBank/DDBJ databases">
        <authorList>
            <person name="Benchimol M."/>
            <person name="Almeida L.G."/>
            <person name="Vasconcelos A.T."/>
            <person name="Perreira-Neves A."/>
            <person name="Rosa I.A."/>
            <person name="Tasca T."/>
            <person name="Bogo M.R."/>
            <person name="de Souza W."/>
        </authorList>
    </citation>
    <scope>NUCLEOTIDE SEQUENCE [LARGE SCALE GENOMIC DNA]</scope>
    <source>
        <strain evidence="2">K</strain>
    </source>
</reference>
<organism evidence="2 3">
    <name type="scientific">Tritrichomonas foetus</name>
    <dbReference type="NCBI Taxonomy" id="1144522"/>
    <lineage>
        <taxon>Eukaryota</taxon>
        <taxon>Metamonada</taxon>
        <taxon>Parabasalia</taxon>
        <taxon>Tritrichomonadida</taxon>
        <taxon>Tritrichomonadidae</taxon>
        <taxon>Tritrichomonas</taxon>
    </lineage>
</organism>
<sequence length="1100" mass="126167">MHENLEKSSVELFQTEDQIAYLVVNVPVPPNQSSDTNRILPKTTYLFTLDKKTGGIYHAGLPRIDLFSDESEAFEFVSKIRNVKKLNIGKVLIGATVDSNQLIILTVDKAEETCRIFNEPIYKILNVNYTQIPLMNNLAKTEPKFKAFDLANCHYYSPTLDLSTVFPYSKFVISTSLFCWNKRFLIPFERNNAIQACVAIYQGGVFALEPKQNSPKNIYYVIKRSVMHSGPRYQARGINSNADPANECECDLIFFNNGKYFCRTWRRGSPPIYWETSPGLFVSHKVKSNPSKDTPAYFSNQIVSRFDIKNIHICSLLHDQGEEKNINDAYEDGVNHISELVPDITVKYKRFDLNHLKETLGEENAIEKLIKYLDKYIQNVGFTIFDTNNDSIIEKQNVMFRFNCADSLDRTNVGTFYFALLTTSYFAKAECNSFKSRNPCVVDKPVSFLNENVIRFLVDSFIAGGHIISMLYTNTSAIKASLISRCVTNYKKSIYSDSMISVWRRIQNNFYDEARQAVLDDWTSTKVKVPKFVLDEQYVTLCPTFNIDEKSIGHSIFEAPQKSFTFSRFEAGKTLLVMFPEPVLVCGISILALKHKPETSLSMTLQIDKDFAHHAPFFCNIVIPTFPNDTWITYNLRKIAKTSSNFPIDPIGLQPTTFLTIDFICNDAKFTCGNIRFIVQRPSFKQTKYEIIENPPKGKPIDQNVKEIYGDCSNDRQNLSTLQTIEAARVENGISDFIRNSYLIQRKQNPWVFDIRSQLIQKFKEVCPLCGSKSSENPPFFIPDAKYSILFQQTDNAQAKNVIFLCQDCQEHLDSNLSYQRNFVSKYHQNLVDINVNTGKHVSLFTFYDQNDIQLSKYARFYLKPSSISSEQLQCCLSPGEEQKCIEICDKVTTFSLCFPSFIMPKTLTILLRNAENFDLSVTIPGSKVNIAKIQNCTETQFKYLLECQRTQTLILTFKAKNPNSDYLIILRKLIIDGTFTYSRSTSKASNDKVGNLPAFKETLGVWNENLRTHTFNISKNPLCGIAVKTPQNPKRANSLIVAFYKGDTYLFYDVILVPEVQDKVDCFYFPINHELNYDNVVIFYLDRLADVEPHKFMFY</sequence>
<dbReference type="PROSITE" id="PS50275">
    <property type="entry name" value="SAC"/>
    <property type="match status" value="1"/>
</dbReference>
<dbReference type="PANTHER" id="PTHR46817">
    <property type="entry name" value="PHOSPHOINOSITIDE PHOSPHATASE SAC9-RELATED"/>
    <property type="match status" value="1"/>
</dbReference>
<gene>
    <name evidence="2" type="ORF">TRFO_08875</name>
</gene>
<accession>A0A1J4JHF0</accession>
<dbReference type="PANTHER" id="PTHR46817:SF1">
    <property type="entry name" value="SAC DOMAIN-CONTAINING PROTEIN"/>
    <property type="match status" value="1"/>
</dbReference>
<evidence type="ECO:0000313" key="3">
    <source>
        <dbReference type="Proteomes" id="UP000179807"/>
    </source>
</evidence>
<dbReference type="RefSeq" id="XP_068351715.1">
    <property type="nucleotide sequence ID" value="XM_068494548.1"/>
</dbReference>
<dbReference type="InterPro" id="IPR002013">
    <property type="entry name" value="SAC_dom"/>
</dbReference>